<keyword evidence="3" id="KW-0479">Metal-binding</keyword>
<feature type="binding site" evidence="3">
    <location>
        <position position="100"/>
    </location>
    <ligand>
        <name>Mg(2+)</name>
        <dbReference type="ChEBI" id="CHEBI:18420"/>
        <label>1</label>
    </ligand>
</feature>
<dbReference type="Proteomes" id="UP000316213">
    <property type="component" value="Unassembled WGS sequence"/>
</dbReference>
<dbReference type="RefSeq" id="WP_146579675.1">
    <property type="nucleotide sequence ID" value="NZ_SJPM01000010.1"/>
</dbReference>
<feature type="binding site" evidence="3">
    <location>
        <position position="343"/>
    </location>
    <ligand>
        <name>Mg(2+)</name>
        <dbReference type="ChEBI" id="CHEBI:18420"/>
        <label>1</label>
    </ligand>
</feature>
<feature type="binding site" evidence="3">
    <location>
        <position position="101"/>
    </location>
    <ligand>
        <name>Mg(2+)</name>
        <dbReference type="ChEBI" id="CHEBI:18420"/>
        <label>1</label>
    </ligand>
</feature>
<dbReference type="Gene3D" id="1.10.4080.10">
    <property type="entry name" value="ADP-ribosylation/Crystallin J1"/>
    <property type="match status" value="1"/>
</dbReference>
<evidence type="ECO:0000256" key="2">
    <source>
        <dbReference type="ARBA" id="ARBA00022801"/>
    </source>
</evidence>
<dbReference type="OrthoDB" id="9798107at2"/>
<gene>
    <name evidence="4" type="ORF">Pla100_42710</name>
</gene>
<sequence>MKNINDRQYGFFSNEPLFDWIAQRRIGLADGRAFDRTPPRVDASGLVRQGRLSGMLWGVAVGDALGHSTEWKHDPASRNRDHGTIVDHLTDGTTRAGRVSDDTQFTFWMLRRLLDDGAFQFDHLIGDWVQRRGSIVGAGRNTVAALDRHQRRLAGEPLDYIDCLGDLATEGRGNGALMRFAPIVLPHLANPSSQLYVDAVMAALITHGNPFALSSIVAMTDLLWQMLLCEKGEPPTGEFYFNRYIEMAADLEVACIPSPYGNEPVPRWYQNFHGNLSDFIDGPVRRAFRKGVSFRDACSLDGFGSRADVLQTVPAVLYLMACHADSFESTIIAAVNDTKDNDTIAAIAGALVGACHGRSAIRRRWIDGITSTSIFPPEPDGASIESMVAAAEGFVIGAVS</sequence>
<keyword evidence="3" id="KW-0460">Magnesium</keyword>
<dbReference type="InterPro" id="IPR050792">
    <property type="entry name" value="ADP-ribosylglycohydrolase"/>
</dbReference>
<comment type="caution">
    <text evidence="4">The sequence shown here is derived from an EMBL/GenBank/DDBJ whole genome shotgun (WGS) entry which is preliminary data.</text>
</comment>
<dbReference type="EMBL" id="SJPM01000010">
    <property type="protein sequence ID" value="TWT92955.1"/>
    <property type="molecule type" value="Genomic_DNA"/>
</dbReference>
<dbReference type="InterPro" id="IPR036705">
    <property type="entry name" value="Ribosyl_crysJ1_sf"/>
</dbReference>
<evidence type="ECO:0000313" key="4">
    <source>
        <dbReference type="EMBL" id="TWT92955.1"/>
    </source>
</evidence>
<keyword evidence="2 4" id="KW-0378">Hydrolase</keyword>
<name>A0A5C6A0M6_9BACT</name>
<feature type="binding site" evidence="3">
    <location>
        <position position="342"/>
    </location>
    <ligand>
        <name>Mg(2+)</name>
        <dbReference type="ChEBI" id="CHEBI:18420"/>
        <label>1</label>
    </ligand>
</feature>
<dbReference type="PANTHER" id="PTHR16222">
    <property type="entry name" value="ADP-RIBOSYLGLYCOHYDROLASE"/>
    <property type="match status" value="1"/>
</dbReference>
<proteinExistence type="inferred from homology"/>
<feature type="binding site" evidence="3">
    <location>
        <position position="102"/>
    </location>
    <ligand>
        <name>Mg(2+)</name>
        <dbReference type="ChEBI" id="CHEBI:18420"/>
        <label>1</label>
    </ligand>
</feature>
<evidence type="ECO:0000256" key="1">
    <source>
        <dbReference type="ARBA" id="ARBA00010702"/>
    </source>
</evidence>
<evidence type="ECO:0000256" key="3">
    <source>
        <dbReference type="PIRSR" id="PIRSR605502-1"/>
    </source>
</evidence>
<dbReference type="Pfam" id="PF03747">
    <property type="entry name" value="ADP_ribosyl_GH"/>
    <property type="match status" value="1"/>
</dbReference>
<dbReference type="PANTHER" id="PTHR16222:SF24">
    <property type="entry name" value="ADP-RIBOSYLHYDROLASE ARH3"/>
    <property type="match status" value="1"/>
</dbReference>
<feature type="binding site" evidence="3">
    <location>
        <position position="340"/>
    </location>
    <ligand>
        <name>Mg(2+)</name>
        <dbReference type="ChEBI" id="CHEBI:18420"/>
        <label>1</label>
    </ligand>
</feature>
<comment type="cofactor">
    <cofactor evidence="3">
        <name>Mg(2+)</name>
        <dbReference type="ChEBI" id="CHEBI:18420"/>
    </cofactor>
    <text evidence="3">Binds 2 magnesium ions per subunit.</text>
</comment>
<dbReference type="AlphaFoldDB" id="A0A5C6A0M6"/>
<reference evidence="4 5" key="1">
    <citation type="submission" date="2019-02" db="EMBL/GenBank/DDBJ databases">
        <title>Deep-cultivation of Planctomycetes and their phenomic and genomic characterization uncovers novel biology.</title>
        <authorList>
            <person name="Wiegand S."/>
            <person name="Jogler M."/>
            <person name="Boedeker C."/>
            <person name="Pinto D."/>
            <person name="Vollmers J."/>
            <person name="Rivas-Marin E."/>
            <person name="Kohn T."/>
            <person name="Peeters S.H."/>
            <person name="Heuer A."/>
            <person name="Rast P."/>
            <person name="Oberbeckmann S."/>
            <person name="Bunk B."/>
            <person name="Jeske O."/>
            <person name="Meyerdierks A."/>
            <person name="Storesund J.E."/>
            <person name="Kallscheuer N."/>
            <person name="Luecker S."/>
            <person name="Lage O.M."/>
            <person name="Pohl T."/>
            <person name="Merkel B.J."/>
            <person name="Hornburger P."/>
            <person name="Mueller R.-W."/>
            <person name="Bruemmer F."/>
            <person name="Labrenz M."/>
            <person name="Spormann A.M."/>
            <person name="Op Den Camp H."/>
            <person name="Overmann J."/>
            <person name="Amann R."/>
            <person name="Jetten M.S.M."/>
            <person name="Mascher T."/>
            <person name="Medema M.H."/>
            <person name="Devos D.P."/>
            <person name="Kaster A.-K."/>
            <person name="Ovreas L."/>
            <person name="Rohde M."/>
            <person name="Galperin M.Y."/>
            <person name="Jogler C."/>
        </authorList>
    </citation>
    <scope>NUCLEOTIDE SEQUENCE [LARGE SCALE GENOMIC DNA]</scope>
    <source>
        <strain evidence="4 5">Pla100</strain>
    </source>
</reference>
<keyword evidence="5" id="KW-1185">Reference proteome</keyword>
<comment type="similarity">
    <text evidence="1">Belongs to the ADP-ribosylglycohydrolase family.</text>
</comment>
<organism evidence="4 5">
    <name type="scientific">Neorhodopirellula pilleata</name>
    <dbReference type="NCBI Taxonomy" id="2714738"/>
    <lineage>
        <taxon>Bacteria</taxon>
        <taxon>Pseudomonadati</taxon>
        <taxon>Planctomycetota</taxon>
        <taxon>Planctomycetia</taxon>
        <taxon>Pirellulales</taxon>
        <taxon>Pirellulaceae</taxon>
        <taxon>Neorhodopirellula</taxon>
    </lineage>
</organism>
<dbReference type="GO" id="GO:0016787">
    <property type="term" value="F:hydrolase activity"/>
    <property type="evidence" value="ECO:0007669"/>
    <property type="project" value="UniProtKB-KW"/>
</dbReference>
<dbReference type="SUPFAM" id="SSF101478">
    <property type="entry name" value="ADP-ribosylglycohydrolase"/>
    <property type="match status" value="1"/>
</dbReference>
<dbReference type="GO" id="GO:0046872">
    <property type="term" value="F:metal ion binding"/>
    <property type="evidence" value="ECO:0007669"/>
    <property type="project" value="UniProtKB-KW"/>
</dbReference>
<evidence type="ECO:0000313" key="5">
    <source>
        <dbReference type="Proteomes" id="UP000316213"/>
    </source>
</evidence>
<accession>A0A5C6A0M6</accession>
<dbReference type="InterPro" id="IPR005502">
    <property type="entry name" value="Ribosyl_crysJ1"/>
</dbReference>
<protein>
    <submittedName>
        <fullName evidence="4">ADP-ribosylglycohydrolase</fullName>
    </submittedName>
</protein>